<evidence type="ECO:0000313" key="5">
    <source>
        <dbReference type="Proteomes" id="UP000199002"/>
    </source>
</evidence>
<dbReference type="GO" id="GO:0009231">
    <property type="term" value="P:riboflavin biosynthetic process"/>
    <property type="evidence" value="ECO:0007669"/>
    <property type="project" value="TreeGrafter"/>
</dbReference>
<dbReference type="PRINTS" id="PR00413">
    <property type="entry name" value="HADHALOGNASE"/>
</dbReference>
<evidence type="ECO:0000313" key="4">
    <source>
        <dbReference type="EMBL" id="SEA19918.1"/>
    </source>
</evidence>
<name>A0A1H3Z8R2_9BURK</name>
<sequence length="251" mass="27247">MPVTPAFPASTVPACSLDISRIRAVTLDLDDTLWPIWPTITRAEAVLLQWLTVHAPATAALYSDTAALRAIRNQMGSLRPDLRHDLGALRRESIRLALTQAGDEAALAEPAFEVFFAERQRVELFDDAHTTLAFLAGRYPVVAVSNGNADVHRVGIGHYFQASISAHEFGVPKPDPRIFHAAASTLGVEPHEVLHVGDDATLDALAAITAGMQAVWLNPVRKDWPHDTPPHATVASLTELCRLLDDPATPR</sequence>
<keyword evidence="3" id="KW-0460">Magnesium</keyword>
<evidence type="ECO:0000256" key="2">
    <source>
        <dbReference type="ARBA" id="ARBA00022801"/>
    </source>
</evidence>
<dbReference type="GO" id="GO:0016787">
    <property type="term" value="F:hydrolase activity"/>
    <property type="evidence" value="ECO:0007669"/>
    <property type="project" value="UniProtKB-KW"/>
</dbReference>
<reference evidence="5" key="1">
    <citation type="submission" date="2016-10" db="EMBL/GenBank/DDBJ databases">
        <authorList>
            <person name="Varghese N."/>
            <person name="Submissions S."/>
        </authorList>
    </citation>
    <scope>NUCLEOTIDE SEQUENCE [LARGE SCALE GENOMIC DNA]</scope>
    <source>
        <strain evidence="5">DSM 25157</strain>
    </source>
</reference>
<dbReference type="GeneID" id="34233042"/>
<dbReference type="NCBIfam" id="TIGR01549">
    <property type="entry name" value="HAD-SF-IA-v1"/>
    <property type="match status" value="1"/>
</dbReference>
<evidence type="ECO:0000256" key="3">
    <source>
        <dbReference type="ARBA" id="ARBA00022842"/>
    </source>
</evidence>
<comment type="cofactor">
    <cofactor evidence="1">
        <name>Mg(2+)</name>
        <dbReference type="ChEBI" id="CHEBI:18420"/>
    </cofactor>
</comment>
<dbReference type="EMBL" id="FNQJ01000007">
    <property type="protein sequence ID" value="SEA19918.1"/>
    <property type="molecule type" value="Genomic_DNA"/>
</dbReference>
<keyword evidence="5" id="KW-1185">Reference proteome</keyword>
<proteinExistence type="predicted"/>
<dbReference type="SFLD" id="SFLDS00003">
    <property type="entry name" value="Haloacid_Dehalogenase"/>
    <property type="match status" value="1"/>
</dbReference>
<dbReference type="PANTHER" id="PTHR46470">
    <property type="entry name" value="N-ACYLNEURAMINATE-9-PHOSPHATASE"/>
    <property type="match status" value="1"/>
</dbReference>
<dbReference type="InterPro" id="IPR023214">
    <property type="entry name" value="HAD_sf"/>
</dbReference>
<keyword evidence="2 4" id="KW-0378">Hydrolase</keyword>
<dbReference type="InterPro" id="IPR036412">
    <property type="entry name" value="HAD-like_sf"/>
</dbReference>
<dbReference type="InterPro" id="IPR051400">
    <property type="entry name" value="HAD-like_hydrolase"/>
</dbReference>
<gene>
    <name evidence="4" type="ORF">SAMN05421875_10737</name>
</gene>
<dbReference type="PANTHER" id="PTHR46470:SF4">
    <property type="entry name" value="5-AMINO-6-(5-PHOSPHO-D-RIBITYLAMINO)URACIL PHOSPHATASE YIGB"/>
    <property type="match status" value="1"/>
</dbReference>
<dbReference type="Proteomes" id="UP000199002">
    <property type="component" value="Unassembled WGS sequence"/>
</dbReference>
<dbReference type="Pfam" id="PF00702">
    <property type="entry name" value="Hydrolase"/>
    <property type="match status" value="1"/>
</dbReference>
<dbReference type="AlphaFoldDB" id="A0A1H3Z8R2"/>
<dbReference type="Gene3D" id="3.40.50.1000">
    <property type="entry name" value="HAD superfamily/HAD-like"/>
    <property type="match status" value="1"/>
</dbReference>
<evidence type="ECO:0000256" key="1">
    <source>
        <dbReference type="ARBA" id="ARBA00001946"/>
    </source>
</evidence>
<dbReference type="NCBIfam" id="TIGR01509">
    <property type="entry name" value="HAD-SF-IA-v3"/>
    <property type="match status" value="1"/>
</dbReference>
<dbReference type="STRING" id="592050.SAMN05421875_10737"/>
<dbReference type="InterPro" id="IPR006439">
    <property type="entry name" value="HAD-SF_hydro_IA"/>
</dbReference>
<dbReference type="SFLD" id="SFLDG01129">
    <property type="entry name" value="C1.5:_HAD__Beta-PGM__Phosphata"/>
    <property type="match status" value="1"/>
</dbReference>
<accession>A0A1H3Z8R2</accession>
<dbReference type="RefSeq" id="WP_092697717.1">
    <property type="nucleotide sequence ID" value="NZ_CAXIQW010000040.1"/>
</dbReference>
<organism evidence="4 5">
    <name type="scientific">Acidovorax soli</name>
    <dbReference type="NCBI Taxonomy" id="592050"/>
    <lineage>
        <taxon>Bacteria</taxon>
        <taxon>Pseudomonadati</taxon>
        <taxon>Pseudomonadota</taxon>
        <taxon>Betaproteobacteria</taxon>
        <taxon>Burkholderiales</taxon>
        <taxon>Comamonadaceae</taxon>
        <taxon>Acidovorax</taxon>
    </lineage>
</organism>
<protein>
    <submittedName>
        <fullName evidence="4">Putative hydrolase of the HAD superfamily</fullName>
    </submittedName>
</protein>
<dbReference type="Gene3D" id="1.20.120.1600">
    <property type="match status" value="1"/>
</dbReference>
<dbReference type="SUPFAM" id="SSF56784">
    <property type="entry name" value="HAD-like"/>
    <property type="match status" value="1"/>
</dbReference>